<evidence type="ECO:0000256" key="1">
    <source>
        <dbReference type="ARBA" id="ARBA00004429"/>
    </source>
</evidence>
<dbReference type="STRING" id="1618665.UY55_C0008G0002"/>
<feature type="transmembrane region" description="Helical" evidence="8">
    <location>
        <begin position="218"/>
        <end position="239"/>
    </location>
</feature>
<keyword evidence="4" id="KW-0997">Cell inner membrane</keyword>
<comment type="caution">
    <text evidence="10">The sequence shown here is derived from an EMBL/GenBank/DDBJ whole genome shotgun (WGS) entry which is preliminary data.</text>
</comment>
<feature type="domain" description="Type II secretion system protein GspF" evidence="9">
    <location>
        <begin position="272"/>
        <end position="395"/>
    </location>
</feature>
<dbReference type="InterPro" id="IPR018076">
    <property type="entry name" value="T2SS_GspF_dom"/>
</dbReference>
<dbReference type="PRINTS" id="PR00812">
    <property type="entry name" value="BCTERIALGSPF"/>
</dbReference>
<dbReference type="EMBL" id="LCQK01000008">
    <property type="protein sequence ID" value="KKW14487.1"/>
    <property type="molecule type" value="Genomic_DNA"/>
</dbReference>
<dbReference type="GO" id="GO:0005886">
    <property type="term" value="C:plasma membrane"/>
    <property type="evidence" value="ECO:0007669"/>
    <property type="project" value="UniProtKB-SubCell"/>
</dbReference>
<evidence type="ECO:0000259" key="9">
    <source>
        <dbReference type="Pfam" id="PF00482"/>
    </source>
</evidence>
<dbReference type="PANTHER" id="PTHR30012">
    <property type="entry name" value="GENERAL SECRETION PATHWAY PROTEIN"/>
    <property type="match status" value="1"/>
</dbReference>
<comment type="similarity">
    <text evidence="2">Belongs to the GSP F family.</text>
</comment>
<evidence type="ECO:0000256" key="6">
    <source>
        <dbReference type="ARBA" id="ARBA00022989"/>
    </source>
</evidence>
<accession>A0A0G1YHL6</accession>
<protein>
    <submittedName>
        <fullName evidence="10">Type 4 fimbrial assembly protein pilC</fullName>
    </submittedName>
</protein>
<dbReference type="Pfam" id="PF00482">
    <property type="entry name" value="T2SSF"/>
    <property type="match status" value="2"/>
</dbReference>
<proteinExistence type="inferred from homology"/>
<keyword evidence="7 8" id="KW-0472">Membrane</keyword>
<evidence type="ECO:0000256" key="7">
    <source>
        <dbReference type="ARBA" id="ARBA00023136"/>
    </source>
</evidence>
<gene>
    <name evidence="10" type="ORF">UY55_C0008G0002</name>
</gene>
<evidence type="ECO:0000256" key="5">
    <source>
        <dbReference type="ARBA" id="ARBA00022692"/>
    </source>
</evidence>
<dbReference type="InterPro" id="IPR003004">
    <property type="entry name" value="GspF/PilC"/>
</dbReference>
<dbReference type="InterPro" id="IPR042094">
    <property type="entry name" value="T2SS_GspF_sf"/>
</dbReference>
<keyword evidence="6 8" id="KW-1133">Transmembrane helix</keyword>
<evidence type="ECO:0000313" key="11">
    <source>
        <dbReference type="Proteomes" id="UP000034224"/>
    </source>
</evidence>
<dbReference type="Proteomes" id="UP000034224">
    <property type="component" value="Unassembled WGS sequence"/>
</dbReference>
<name>A0A0G1YHL6_9BACT</name>
<evidence type="ECO:0000256" key="3">
    <source>
        <dbReference type="ARBA" id="ARBA00022475"/>
    </source>
</evidence>
<evidence type="ECO:0000256" key="8">
    <source>
        <dbReference type="SAM" id="Phobius"/>
    </source>
</evidence>
<dbReference type="PANTHER" id="PTHR30012:SF0">
    <property type="entry name" value="TYPE II SECRETION SYSTEM PROTEIN F-RELATED"/>
    <property type="match status" value="1"/>
</dbReference>
<reference evidence="10 11" key="1">
    <citation type="journal article" date="2015" name="Nature">
        <title>rRNA introns, odd ribosomes, and small enigmatic genomes across a large radiation of phyla.</title>
        <authorList>
            <person name="Brown C.T."/>
            <person name="Hug L.A."/>
            <person name="Thomas B.C."/>
            <person name="Sharon I."/>
            <person name="Castelle C.J."/>
            <person name="Singh A."/>
            <person name="Wilkins M.J."/>
            <person name="Williams K.H."/>
            <person name="Banfield J.F."/>
        </authorList>
    </citation>
    <scope>NUCLEOTIDE SEQUENCE [LARGE SCALE GENOMIC DNA]</scope>
</reference>
<sequence length="404" mass="45093">MRYIFEASSKKGEIIKGEFDADTRAGVVEYLGKRKLIPVVIEPKVSPQVFSLSKVAFFETVTTLDQIILVRNLGAAVKVGINIKEALEIIVEDAQKPVLKSILQQIKLGIENGQPLWKGFAVFPEHFPPFFIGMIKAAEASGELDKKLDELAQYLTREHSLAKKVQGAFVYPLVLLGASFGVIVFLLNFVIPKIETTFRRSQVELPVFTRIILQLSHAIRYSFVLDVFVLLILIAVFLWSRRTETGKRVGALILFRLPIAKDVVKKVALVRFTRALGSLLDSGISFAESLRLSAESIGNEYYKIAINKTAVEINKGIPFSKGLSAYPELFPKFLVSFVTVGEKTGNLSPILKNFADFYDEEVDYALKNLTTILEPVLLLIMGLVIAFIVLSILMPIYQFVGKFI</sequence>
<evidence type="ECO:0000313" key="10">
    <source>
        <dbReference type="EMBL" id="KKW14487.1"/>
    </source>
</evidence>
<keyword evidence="5 8" id="KW-0812">Transmembrane</keyword>
<comment type="subcellular location">
    <subcellularLocation>
        <location evidence="1">Cell inner membrane</location>
        <topology evidence="1">Multi-pass membrane protein</topology>
    </subcellularLocation>
</comment>
<dbReference type="FunFam" id="1.20.81.30:FF:000001">
    <property type="entry name" value="Type II secretion system protein F"/>
    <property type="match status" value="1"/>
</dbReference>
<organism evidence="10 11">
    <name type="scientific">Candidatus Jorgensenbacteria bacterium GW2011_GWB1_50_10</name>
    <dbReference type="NCBI Taxonomy" id="1618665"/>
    <lineage>
        <taxon>Bacteria</taxon>
        <taxon>Candidatus Joergenseniibacteriota</taxon>
    </lineage>
</organism>
<feature type="transmembrane region" description="Helical" evidence="8">
    <location>
        <begin position="376"/>
        <end position="400"/>
    </location>
</feature>
<dbReference type="Gene3D" id="1.20.81.30">
    <property type="entry name" value="Type II secretion system (T2SS), domain F"/>
    <property type="match status" value="2"/>
</dbReference>
<feature type="domain" description="Type II secretion system protein GspF" evidence="9">
    <location>
        <begin position="70"/>
        <end position="192"/>
    </location>
</feature>
<dbReference type="AlphaFoldDB" id="A0A0G1YHL6"/>
<keyword evidence="3" id="KW-1003">Cell membrane</keyword>
<evidence type="ECO:0000256" key="2">
    <source>
        <dbReference type="ARBA" id="ARBA00005745"/>
    </source>
</evidence>
<evidence type="ECO:0000256" key="4">
    <source>
        <dbReference type="ARBA" id="ARBA00022519"/>
    </source>
</evidence>
<feature type="transmembrane region" description="Helical" evidence="8">
    <location>
        <begin position="169"/>
        <end position="191"/>
    </location>
</feature>